<name>A0ABN9WBI9_9DINO</name>
<feature type="compositionally biased region" description="Basic residues" evidence="1">
    <location>
        <begin position="63"/>
        <end position="81"/>
    </location>
</feature>
<proteinExistence type="predicted"/>
<protein>
    <submittedName>
        <fullName evidence="2">Uncharacterized protein</fullName>
    </submittedName>
</protein>
<evidence type="ECO:0000256" key="1">
    <source>
        <dbReference type="SAM" id="MobiDB-lite"/>
    </source>
</evidence>
<sequence>MPCRQVSAPDAITAGRSPEVQAEAPGGLKLKPLEVCEGLQRPALKPNAQTNAVPSPVRQLSVARRRRQPASRHLCRGRGRSPAREIRGIREGSGGGGGGGGCASVGASAAPPHGANSITCPPAFLRASGPTQSRRTQSEKSALAHPKPSRLYLQGFSRENPSCSLFVPQFEVRICSMQWRRSSSGGHALHDQPEVPQALAVTLGAVEEPQAVALVLRPQAFQARVVRAARKEVAVLAAQDEPAGRLVEAGGICVAQVRQPEQIGHVGVVHRCSVAPAVDLECVDLVAAGVLDDAILAHSSSTMLAISSSSDARSASFIGPFAISAALRRATTTMIF</sequence>
<keyword evidence="3" id="KW-1185">Reference proteome</keyword>
<accession>A0ABN9WBI9</accession>
<reference evidence="2" key="1">
    <citation type="submission" date="2023-10" db="EMBL/GenBank/DDBJ databases">
        <authorList>
            <person name="Chen Y."/>
            <person name="Shah S."/>
            <person name="Dougan E. K."/>
            <person name="Thang M."/>
            <person name="Chan C."/>
        </authorList>
    </citation>
    <scope>NUCLEOTIDE SEQUENCE [LARGE SCALE GENOMIC DNA]</scope>
</reference>
<evidence type="ECO:0000313" key="3">
    <source>
        <dbReference type="Proteomes" id="UP001189429"/>
    </source>
</evidence>
<feature type="region of interest" description="Disordered" evidence="1">
    <location>
        <begin position="1"/>
        <end position="27"/>
    </location>
</feature>
<evidence type="ECO:0000313" key="2">
    <source>
        <dbReference type="EMBL" id="CAK0882216.1"/>
    </source>
</evidence>
<feature type="region of interest" description="Disordered" evidence="1">
    <location>
        <begin position="44"/>
        <end position="146"/>
    </location>
</feature>
<dbReference type="EMBL" id="CAUYUJ010018281">
    <property type="protein sequence ID" value="CAK0882216.1"/>
    <property type="molecule type" value="Genomic_DNA"/>
</dbReference>
<feature type="compositionally biased region" description="Gly residues" evidence="1">
    <location>
        <begin position="91"/>
        <end position="103"/>
    </location>
</feature>
<dbReference type="Proteomes" id="UP001189429">
    <property type="component" value="Unassembled WGS sequence"/>
</dbReference>
<organism evidence="2 3">
    <name type="scientific">Prorocentrum cordatum</name>
    <dbReference type="NCBI Taxonomy" id="2364126"/>
    <lineage>
        <taxon>Eukaryota</taxon>
        <taxon>Sar</taxon>
        <taxon>Alveolata</taxon>
        <taxon>Dinophyceae</taxon>
        <taxon>Prorocentrales</taxon>
        <taxon>Prorocentraceae</taxon>
        <taxon>Prorocentrum</taxon>
    </lineage>
</organism>
<gene>
    <name evidence="2" type="ORF">PCOR1329_LOCUS64797</name>
</gene>
<comment type="caution">
    <text evidence="2">The sequence shown here is derived from an EMBL/GenBank/DDBJ whole genome shotgun (WGS) entry which is preliminary data.</text>
</comment>